<evidence type="ECO:0000313" key="2">
    <source>
        <dbReference type="Proteomes" id="UP000621492"/>
    </source>
</evidence>
<proteinExistence type="predicted"/>
<reference evidence="1" key="1">
    <citation type="journal article" date="2014" name="Int. J. Syst. Evol. Microbiol.">
        <title>Complete genome sequence of Corynebacterium casei LMG S-19264T (=DSM 44701T), isolated from a smear-ripened cheese.</title>
        <authorList>
            <consortium name="US DOE Joint Genome Institute (JGI-PGF)"/>
            <person name="Walter F."/>
            <person name="Albersmeier A."/>
            <person name="Kalinowski J."/>
            <person name="Ruckert C."/>
        </authorList>
    </citation>
    <scope>NUCLEOTIDE SEQUENCE</scope>
    <source>
        <strain evidence="1">CGMCC 1.15454</strain>
    </source>
</reference>
<name>A0A9W5X687_9BACI</name>
<organism evidence="1 2">
    <name type="scientific">Lentibacillus populi</name>
    <dbReference type="NCBI Taxonomy" id="1827502"/>
    <lineage>
        <taxon>Bacteria</taxon>
        <taxon>Bacillati</taxon>
        <taxon>Bacillota</taxon>
        <taxon>Bacilli</taxon>
        <taxon>Bacillales</taxon>
        <taxon>Bacillaceae</taxon>
        <taxon>Lentibacillus</taxon>
    </lineage>
</organism>
<comment type="caution">
    <text evidence="1">The sequence shown here is derived from an EMBL/GenBank/DDBJ whole genome shotgun (WGS) entry which is preliminary data.</text>
</comment>
<dbReference type="RefSeq" id="WP_155555053.1">
    <property type="nucleotide sequence ID" value="NZ_BMJD01000018.1"/>
</dbReference>
<keyword evidence="2" id="KW-1185">Reference proteome</keyword>
<sequence>MKDVSEWIFTGYGENSTLEKLELLSPDQVPYIIKFPRHFDGKRTNWEDVNEVIAAEIAKILEIKVVDAEIAYRDGRRGCLMKHFRYQWGAEYGETASSLLSAEFEDEFDDLQNSNLKNEQLMYKFFHYLRNFHFFIFLKKTLCL</sequence>
<protein>
    <recommendedName>
        <fullName evidence="3">HipA-like C-terminal domain-containing protein</fullName>
    </recommendedName>
</protein>
<dbReference type="EMBL" id="BMJD01000018">
    <property type="protein sequence ID" value="GGB45479.1"/>
    <property type="molecule type" value="Genomic_DNA"/>
</dbReference>
<dbReference type="Proteomes" id="UP000621492">
    <property type="component" value="Unassembled WGS sequence"/>
</dbReference>
<accession>A0A9W5X687</accession>
<gene>
    <name evidence="1" type="ORF">GCM10011409_23810</name>
</gene>
<evidence type="ECO:0000313" key="1">
    <source>
        <dbReference type="EMBL" id="GGB45479.1"/>
    </source>
</evidence>
<dbReference type="AlphaFoldDB" id="A0A9W5X687"/>
<reference evidence="1" key="2">
    <citation type="submission" date="2020-09" db="EMBL/GenBank/DDBJ databases">
        <authorList>
            <person name="Sun Q."/>
            <person name="Zhou Y."/>
        </authorList>
    </citation>
    <scope>NUCLEOTIDE SEQUENCE</scope>
    <source>
        <strain evidence="1">CGMCC 1.15454</strain>
    </source>
</reference>
<evidence type="ECO:0008006" key="3">
    <source>
        <dbReference type="Google" id="ProtNLM"/>
    </source>
</evidence>